<dbReference type="Pfam" id="PF09922">
    <property type="entry name" value="LiaF-like_C"/>
    <property type="match status" value="1"/>
</dbReference>
<dbReference type="RefSeq" id="WP_119162911.1">
    <property type="nucleotide sequence ID" value="NZ_LR134442.1"/>
</dbReference>
<dbReference type="AlphaFoldDB" id="A0A383SA02"/>
<accession>A0A383SA02</accession>
<feature type="domain" description="DUF1707" evidence="1">
    <location>
        <begin position="10"/>
        <end position="61"/>
    </location>
</feature>
<reference evidence="5" key="1">
    <citation type="submission" date="2018-08" db="EMBL/GenBank/DDBJ databases">
        <authorList>
            <person name="Hornung B."/>
        </authorList>
    </citation>
    <scope>NUCLEOTIDE SEQUENCE [LARGE SCALE GENOMIC DNA]</scope>
</reference>
<organism evidence="4 5">
    <name type="scientific">Propionibacterium australiense</name>
    <dbReference type="NCBI Taxonomy" id="119981"/>
    <lineage>
        <taxon>Bacteria</taxon>
        <taxon>Bacillati</taxon>
        <taxon>Actinomycetota</taxon>
        <taxon>Actinomycetes</taxon>
        <taxon>Propionibacteriales</taxon>
        <taxon>Propionibacteriaceae</taxon>
        <taxon>Propionibacterium</taxon>
    </lineage>
</organism>
<sequence length="188" mass="19806">MNELVPVSALRVSDADRGAVTELLARAHAEGRLDLAEHSERSDRALSAKTVGDLLALVEDLTPARVAQAALPAAPAGSGAIRATLGSTRRTGAWMVPEKLHVSVLMGEAKIDMTEAVFTHPVVELDVSIIMGDVKVYVPAGINVIDESSHIMSDFKIKGTLQPAPGAPMILVKGSSIMGDVKIRVRPS</sequence>
<dbReference type="InterPro" id="IPR012551">
    <property type="entry name" value="DUF1707_SHOCT-like"/>
</dbReference>
<dbReference type="EMBL" id="RCIW01000013">
    <property type="protein sequence ID" value="RLP08630.1"/>
    <property type="molecule type" value="Genomic_DNA"/>
</dbReference>
<evidence type="ECO:0000313" key="5">
    <source>
        <dbReference type="Proteomes" id="UP000263928"/>
    </source>
</evidence>
<dbReference type="EMBL" id="UNQJ01000035">
    <property type="protein sequence ID" value="SYZ34633.1"/>
    <property type="molecule type" value="Genomic_DNA"/>
</dbReference>
<feature type="domain" description="Cell wall-active antibiotics response LiaF-like C-terminal" evidence="2">
    <location>
        <begin position="94"/>
        <end position="159"/>
    </location>
</feature>
<name>A0A383SA02_9ACTN</name>
<dbReference type="PANTHER" id="PTHR40763">
    <property type="entry name" value="MEMBRANE PROTEIN-RELATED"/>
    <property type="match status" value="1"/>
</dbReference>
<dbReference type="OrthoDB" id="3636235at2"/>
<dbReference type="Pfam" id="PF08044">
    <property type="entry name" value="DUF1707"/>
    <property type="match status" value="1"/>
</dbReference>
<evidence type="ECO:0000313" key="4">
    <source>
        <dbReference type="EMBL" id="SYZ34633.1"/>
    </source>
</evidence>
<keyword evidence="5" id="KW-1185">Reference proteome</keyword>
<gene>
    <name evidence="3" type="ORF">D7U36_09340</name>
    <name evidence="4" type="ORF">PROPAUS_2653</name>
</gene>
<evidence type="ECO:0000259" key="2">
    <source>
        <dbReference type="Pfam" id="PF09922"/>
    </source>
</evidence>
<proteinExistence type="predicted"/>
<evidence type="ECO:0000313" key="3">
    <source>
        <dbReference type="EMBL" id="RLP08630.1"/>
    </source>
</evidence>
<reference evidence="4" key="2">
    <citation type="submission" date="2018-08" db="EMBL/GenBank/DDBJ databases">
        <authorList>
            <person name="Ferrada E.E."/>
            <person name="Latorre B.A."/>
        </authorList>
    </citation>
    <scope>NUCLEOTIDE SEQUENCE [LARGE SCALE GENOMIC DNA]</scope>
    <source>
        <strain evidence="4">Propionibacterium_australiense1</strain>
    </source>
</reference>
<evidence type="ECO:0000313" key="6">
    <source>
        <dbReference type="Proteomes" id="UP000279336"/>
    </source>
</evidence>
<evidence type="ECO:0000259" key="1">
    <source>
        <dbReference type="Pfam" id="PF08044"/>
    </source>
</evidence>
<dbReference type="PANTHER" id="PTHR40763:SF4">
    <property type="entry name" value="DUF1707 DOMAIN-CONTAINING PROTEIN"/>
    <property type="match status" value="1"/>
</dbReference>
<protein>
    <submittedName>
        <fullName evidence="3">DUF1707 domain-containing protein</fullName>
    </submittedName>
</protein>
<dbReference type="InterPro" id="IPR024425">
    <property type="entry name" value="LiaF-like_C"/>
</dbReference>
<dbReference type="Proteomes" id="UP000263928">
    <property type="component" value="Unassembled WGS sequence"/>
</dbReference>
<dbReference type="Proteomes" id="UP000279336">
    <property type="component" value="Unassembled WGS sequence"/>
</dbReference>
<reference evidence="3 6" key="3">
    <citation type="submission" date="2018-10" db="EMBL/GenBank/DDBJ databases">
        <title>Propionibacterium australiense Genome Sequencing and Assembly.</title>
        <authorList>
            <person name="Bernier A.-M."/>
            <person name="Bernard K."/>
        </authorList>
    </citation>
    <scope>NUCLEOTIDE SEQUENCE [LARGE SCALE GENOMIC DNA]</scope>
    <source>
        <strain evidence="3 6">NML98A078</strain>
    </source>
</reference>